<evidence type="ECO:0000313" key="1">
    <source>
        <dbReference type="EMBL" id="KAJ3664295.1"/>
    </source>
</evidence>
<name>A0AA38MN09_9CUCU</name>
<keyword evidence="2" id="KW-1185">Reference proteome</keyword>
<dbReference type="EMBL" id="JALNTZ010000002">
    <property type="protein sequence ID" value="KAJ3664295.1"/>
    <property type="molecule type" value="Genomic_DNA"/>
</dbReference>
<evidence type="ECO:0000313" key="2">
    <source>
        <dbReference type="Proteomes" id="UP001168821"/>
    </source>
</evidence>
<dbReference type="Proteomes" id="UP001168821">
    <property type="component" value="Unassembled WGS sequence"/>
</dbReference>
<reference evidence="1" key="1">
    <citation type="journal article" date="2023" name="G3 (Bethesda)">
        <title>Whole genome assemblies of Zophobas morio and Tenebrio molitor.</title>
        <authorList>
            <person name="Kaur S."/>
            <person name="Stinson S.A."/>
            <person name="diCenzo G.C."/>
        </authorList>
    </citation>
    <scope>NUCLEOTIDE SEQUENCE</scope>
    <source>
        <strain evidence="1">QUZm001</strain>
    </source>
</reference>
<sequence length="114" mass="12599">MSWGRQKVKRHPARRITFGSTPFIGRGDIIFRESPKAPISPIVTQLMARARRSYRNGPASLHEWNQSVAVIRSGEIPAPGAAGRRRPRRIPAPPNACIVGVAGHPGRSLQEYQI</sequence>
<protein>
    <submittedName>
        <fullName evidence="1">Uncharacterized protein</fullName>
    </submittedName>
</protein>
<dbReference type="AlphaFoldDB" id="A0AA38MN09"/>
<gene>
    <name evidence="1" type="ORF">Zmor_008477</name>
</gene>
<organism evidence="1 2">
    <name type="scientific">Zophobas morio</name>
    <dbReference type="NCBI Taxonomy" id="2755281"/>
    <lineage>
        <taxon>Eukaryota</taxon>
        <taxon>Metazoa</taxon>
        <taxon>Ecdysozoa</taxon>
        <taxon>Arthropoda</taxon>
        <taxon>Hexapoda</taxon>
        <taxon>Insecta</taxon>
        <taxon>Pterygota</taxon>
        <taxon>Neoptera</taxon>
        <taxon>Endopterygota</taxon>
        <taxon>Coleoptera</taxon>
        <taxon>Polyphaga</taxon>
        <taxon>Cucujiformia</taxon>
        <taxon>Tenebrionidae</taxon>
        <taxon>Zophobas</taxon>
    </lineage>
</organism>
<accession>A0AA38MN09</accession>
<proteinExistence type="predicted"/>
<comment type="caution">
    <text evidence="1">The sequence shown here is derived from an EMBL/GenBank/DDBJ whole genome shotgun (WGS) entry which is preliminary data.</text>
</comment>